<gene>
    <name evidence="2" type="ORF">E0W60_00380</name>
</gene>
<dbReference type="KEGG" id="cox:E0W60_00380"/>
<feature type="transmembrane region" description="Helical" evidence="1">
    <location>
        <begin position="21"/>
        <end position="41"/>
    </location>
</feature>
<reference evidence="2 3" key="1">
    <citation type="submission" date="2019-03" db="EMBL/GenBank/DDBJ databases">
        <title>Efficiently degradation of phenoxyalkanoic acid herbicides by Cupriavidus oxalaticus strain X32.</title>
        <authorList>
            <person name="Sheng X."/>
        </authorList>
    </citation>
    <scope>NUCLEOTIDE SEQUENCE [LARGE SCALE GENOMIC DNA]</scope>
    <source>
        <strain evidence="2 3">X32</strain>
    </source>
</reference>
<keyword evidence="1" id="KW-0812">Transmembrane</keyword>
<dbReference type="AlphaFoldDB" id="A0A4P7L3X9"/>
<keyword evidence="1" id="KW-0472">Membrane</keyword>
<name>A0A4P7L3X9_9BURK</name>
<feature type="transmembrane region" description="Helical" evidence="1">
    <location>
        <begin position="61"/>
        <end position="79"/>
    </location>
</feature>
<dbReference type="STRING" id="1349762.GCA_001592245_05143"/>
<organism evidence="2 3">
    <name type="scientific">Cupriavidus oxalaticus</name>
    <dbReference type="NCBI Taxonomy" id="96344"/>
    <lineage>
        <taxon>Bacteria</taxon>
        <taxon>Pseudomonadati</taxon>
        <taxon>Pseudomonadota</taxon>
        <taxon>Betaproteobacteria</taxon>
        <taxon>Burkholderiales</taxon>
        <taxon>Burkholderiaceae</taxon>
        <taxon>Cupriavidus</taxon>
    </lineage>
</organism>
<accession>A0A4P7L3X9</accession>
<dbReference type="EMBL" id="CP038634">
    <property type="protein sequence ID" value="QBY49735.1"/>
    <property type="molecule type" value="Genomic_DNA"/>
</dbReference>
<protein>
    <submittedName>
        <fullName evidence="2">Uncharacterized protein</fullName>
    </submittedName>
</protein>
<proteinExistence type="predicted"/>
<sequence length="81" mass="8122">MSPPETLASDSPPLGNRPLRTLALAAVAPVSLLCVASVFGMQASLPALSHAWAQADASLPLPLLALGALFAGPLLALPVRG</sequence>
<dbReference type="RefSeq" id="WP_135702578.1">
    <property type="nucleotide sequence ID" value="NZ_CP038634.1"/>
</dbReference>
<evidence type="ECO:0000256" key="1">
    <source>
        <dbReference type="SAM" id="Phobius"/>
    </source>
</evidence>
<evidence type="ECO:0000313" key="2">
    <source>
        <dbReference type="EMBL" id="QBY49735.1"/>
    </source>
</evidence>
<dbReference type="Proteomes" id="UP000295294">
    <property type="component" value="Chromosome 1"/>
</dbReference>
<evidence type="ECO:0000313" key="3">
    <source>
        <dbReference type="Proteomes" id="UP000295294"/>
    </source>
</evidence>
<keyword evidence="1" id="KW-1133">Transmembrane helix</keyword>